<dbReference type="SUPFAM" id="SSF58104">
    <property type="entry name" value="Methyl-accepting chemotaxis protein (MCP) signaling domain"/>
    <property type="match status" value="1"/>
</dbReference>
<keyword evidence="2" id="KW-1003">Cell membrane</keyword>
<evidence type="ECO:0000313" key="11">
    <source>
        <dbReference type="Proteomes" id="UP000199337"/>
    </source>
</evidence>
<dbReference type="SUPFAM" id="SSF103190">
    <property type="entry name" value="Sensory domain-like"/>
    <property type="match status" value="1"/>
</dbReference>
<comment type="subcellular location">
    <subcellularLocation>
        <location evidence="1">Cell membrane</location>
        <topology evidence="1">Multi-pass membrane protein</topology>
    </subcellularLocation>
</comment>
<dbReference type="GO" id="GO:0007165">
    <property type="term" value="P:signal transduction"/>
    <property type="evidence" value="ECO:0007669"/>
    <property type="project" value="InterPro"/>
</dbReference>
<dbReference type="CDD" id="cd12912">
    <property type="entry name" value="PDC2_MCP_like"/>
    <property type="match status" value="1"/>
</dbReference>
<dbReference type="RefSeq" id="WP_092468895.1">
    <property type="nucleotide sequence ID" value="NZ_FOOX01000002.1"/>
</dbReference>
<sequence>MKSIKHKLILYIAIILLLVCGGLGVIAYQNAAKSLIANAEETLPVLAVEGSKIVENKLDGQLSVLEANAARERVSNVDNTWEDKKLILNNEVKRMGHLGMAIVDTNGNALSSNGATSNVADSEYFQKALSGQRAVSDPFMSEEYNALVMVYAVPIKNGDSVVGVLTATRDGKELSDITSAITYAKSGKAFMINKNCITIAHSNIELVENRDNDLENVKKDPQLQTLVELEKRMMAGETGVGEYEYNGVFKYMGFAPLESTGWSIAVAAPKDEVLAGLANMKKSSLGASLIFLILAILGVLVVARMITATLKASLNHLKLISQGDFSVTIEDKYHRIKDETGDIVRAADTLQKTMRELVGHLAEKAETLSASSQQLTSSSQQTSASAAETASAMSEMAGTVEQVNQNMQQVVSVSRLTSEHAEKGNQGLDMVNRQMETIAGQLMLWPHP</sequence>
<dbReference type="PANTHER" id="PTHR32089">
    <property type="entry name" value="METHYL-ACCEPTING CHEMOTAXIS PROTEIN MCPB"/>
    <property type="match status" value="1"/>
</dbReference>
<protein>
    <submittedName>
        <fullName evidence="10">Cache domain-containing protein</fullName>
    </submittedName>
</protein>
<dbReference type="Gene3D" id="3.30.450.20">
    <property type="entry name" value="PAS domain"/>
    <property type="match status" value="1"/>
</dbReference>
<dbReference type="GO" id="GO:0005886">
    <property type="term" value="C:plasma membrane"/>
    <property type="evidence" value="ECO:0007669"/>
    <property type="project" value="UniProtKB-SubCell"/>
</dbReference>
<dbReference type="AlphaFoldDB" id="A0A1I2PFD6"/>
<evidence type="ECO:0000256" key="5">
    <source>
        <dbReference type="ARBA" id="ARBA00022989"/>
    </source>
</evidence>
<evidence type="ECO:0000256" key="2">
    <source>
        <dbReference type="ARBA" id="ARBA00022475"/>
    </source>
</evidence>
<organism evidence="10 11">
    <name type="scientific">Desulfotruncus arcticus DSM 17038</name>
    <dbReference type="NCBI Taxonomy" id="1121424"/>
    <lineage>
        <taxon>Bacteria</taxon>
        <taxon>Bacillati</taxon>
        <taxon>Bacillota</taxon>
        <taxon>Clostridia</taxon>
        <taxon>Eubacteriales</taxon>
        <taxon>Desulfallaceae</taxon>
        <taxon>Desulfotruncus</taxon>
    </lineage>
</organism>
<dbReference type="GO" id="GO:0006935">
    <property type="term" value="P:chemotaxis"/>
    <property type="evidence" value="ECO:0007669"/>
    <property type="project" value="UniProtKB-KW"/>
</dbReference>
<dbReference type="InterPro" id="IPR033479">
    <property type="entry name" value="dCache_1"/>
</dbReference>
<feature type="domain" description="HAMP" evidence="9">
    <location>
        <begin position="304"/>
        <end position="359"/>
    </location>
</feature>
<dbReference type="InterPro" id="IPR003660">
    <property type="entry name" value="HAMP_dom"/>
</dbReference>
<dbReference type="CDD" id="cd12914">
    <property type="entry name" value="PDC1_DGC_like"/>
    <property type="match status" value="1"/>
</dbReference>
<dbReference type="PANTHER" id="PTHR32089:SF112">
    <property type="entry name" value="LYSOZYME-LIKE PROTEIN-RELATED"/>
    <property type="match status" value="1"/>
</dbReference>
<evidence type="ECO:0000259" key="9">
    <source>
        <dbReference type="PROSITE" id="PS50885"/>
    </source>
</evidence>
<evidence type="ECO:0000256" key="1">
    <source>
        <dbReference type="ARBA" id="ARBA00004651"/>
    </source>
</evidence>
<feature type="transmembrane region" description="Helical" evidence="8">
    <location>
        <begin position="285"/>
        <end position="306"/>
    </location>
</feature>
<keyword evidence="5 8" id="KW-1133">Transmembrane helix</keyword>
<evidence type="ECO:0000256" key="4">
    <source>
        <dbReference type="ARBA" id="ARBA00022692"/>
    </source>
</evidence>
<dbReference type="Gene3D" id="1.10.287.950">
    <property type="entry name" value="Methyl-accepting chemotaxis protein"/>
    <property type="match status" value="1"/>
</dbReference>
<dbReference type="STRING" id="341036.SAMN05660649_00785"/>
<dbReference type="Pfam" id="PF02743">
    <property type="entry name" value="dCache_1"/>
    <property type="match status" value="1"/>
</dbReference>
<keyword evidence="4 8" id="KW-0812">Transmembrane</keyword>
<keyword evidence="6 8" id="KW-0472">Membrane</keyword>
<evidence type="ECO:0000256" key="8">
    <source>
        <dbReference type="SAM" id="Phobius"/>
    </source>
</evidence>
<reference evidence="11" key="1">
    <citation type="submission" date="2016-10" db="EMBL/GenBank/DDBJ databases">
        <authorList>
            <person name="Varghese N."/>
            <person name="Submissions S."/>
        </authorList>
    </citation>
    <scope>NUCLEOTIDE SEQUENCE [LARGE SCALE GENOMIC DNA]</scope>
    <source>
        <strain evidence="11">DSM 17038</strain>
    </source>
</reference>
<dbReference type="OrthoDB" id="597657at2"/>
<evidence type="ECO:0000256" key="6">
    <source>
        <dbReference type="ARBA" id="ARBA00023136"/>
    </source>
</evidence>
<dbReference type="PROSITE" id="PS50885">
    <property type="entry name" value="HAMP"/>
    <property type="match status" value="1"/>
</dbReference>
<gene>
    <name evidence="10" type="ORF">SAMN05660649_00785</name>
</gene>
<name>A0A1I2PFD6_9FIRM</name>
<evidence type="ECO:0000256" key="3">
    <source>
        <dbReference type="ARBA" id="ARBA00022500"/>
    </source>
</evidence>
<dbReference type="InterPro" id="IPR029151">
    <property type="entry name" value="Sensor-like_sf"/>
</dbReference>
<keyword evidence="11" id="KW-1185">Reference proteome</keyword>
<accession>A0A1I2PFD6</accession>
<evidence type="ECO:0000313" key="10">
    <source>
        <dbReference type="EMBL" id="SFG12707.1"/>
    </source>
</evidence>
<dbReference type="EMBL" id="FOOX01000002">
    <property type="protein sequence ID" value="SFG12707.1"/>
    <property type="molecule type" value="Genomic_DNA"/>
</dbReference>
<evidence type="ECO:0000256" key="7">
    <source>
        <dbReference type="SAM" id="MobiDB-lite"/>
    </source>
</evidence>
<feature type="region of interest" description="Disordered" evidence="7">
    <location>
        <begin position="369"/>
        <end position="395"/>
    </location>
</feature>
<proteinExistence type="predicted"/>
<keyword evidence="3" id="KW-0145">Chemotaxis</keyword>
<dbReference type="Proteomes" id="UP000199337">
    <property type="component" value="Unassembled WGS sequence"/>
</dbReference>